<proteinExistence type="inferred from homology"/>
<reference evidence="5 6" key="1">
    <citation type="submission" date="2024-09" db="EMBL/GenBank/DDBJ databases">
        <authorList>
            <person name="Sun Q."/>
            <person name="Mori K."/>
        </authorList>
    </citation>
    <scope>NUCLEOTIDE SEQUENCE [LARGE SCALE GENOMIC DNA]</scope>
    <source>
        <strain evidence="5 6">NCAIM B.02529</strain>
    </source>
</reference>
<dbReference type="InterPro" id="IPR050773">
    <property type="entry name" value="CbxX/CfxQ_RuBisCO_ESX"/>
</dbReference>
<evidence type="ECO:0000256" key="3">
    <source>
        <dbReference type="ARBA" id="ARBA00022840"/>
    </source>
</evidence>
<sequence>MISEHYKRQLIKEARQIDVSLGQTSDFEKLVQEITDEQIDRAVLELIKNLGILTKKNSLPRMEQKQEKVVEILYKYLGASKVDGLYQNLKDSSNVSLDKLLNQLDELVGLENVKQQIRNLIDYNQIQQLREKNGLKKPDKTLHMAFLGNPGTAKTTVARIVGRMFKAIGLLNKGHFIETSRTDLIGEYQGQTAIKVKRLINRAKGGVLFIDEAYSITENDRSDSYGRESLTELTKALEDYRDDLVVIVAGYTNLMEHFFDSNPGLKSRFNTFITFSDYSLDELVRIFIYTCNQNDYFAEDQAIEKVRDLLHTKLNEKDDHFSNGRLVRNLFDNITLNQSKRLSKLTGHFAKESLMLITKEDVPQDDGLFSIE</sequence>
<dbReference type="InterPro" id="IPR003959">
    <property type="entry name" value="ATPase_AAA_core"/>
</dbReference>
<evidence type="ECO:0000313" key="6">
    <source>
        <dbReference type="Proteomes" id="UP001589836"/>
    </source>
</evidence>
<dbReference type="InterPro" id="IPR000641">
    <property type="entry name" value="CbxX/CfxQ"/>
</dbReference>
<keyword evidence="6" id="KW-1185">Reference proteome</keyword>
<comment type="similarity">
    <text evidence="1">Belongs to the CbxX/CfxQ family.</text>
</comment>
<organism evidence="5 6">
    <name type="scientific">Pontibacillus salicampi</name>
    <dbReference type="NCBI Taxonomy" id="1449801"/>
    <lineage>
        <taxon>Bacteria</taxon>
        <taxon>Bacillati</taxon>
        <taxon>Bacillota</taxon>
        <taxon>Bacilli</taxon>
        <taxon>Bacillales</taxon>
        <taxon>Bacillaceae</taxon>
        <taxon>Pontibacillus</taxon>
    </lineage>
</organism>
<dbReference type="PANTHER" id="PTHR43392">
    <property type="entry name" value="AAA-TYPE ATPASE FAMILY PROTEIN / ANKYRIN REPEAT FAMILY PROTEIN"/>
    <property type="match status" value="1"/>
</dbReference>
<dbReference type="SMART" id="SM00382">
    <property type="entry name" value="AAA"/>
    <property type="match status" value="1"/>
</dbReference>
<dbReference type="EMBL" id="JBHLTP010000023">
    <property type="protein sequence ID" value="MFC0525896.1"/>
    <property type="molecule type" value="Genomic_DNA"/>
</dbReference>
<accession>A0ABV6LU07</accession>
<feature type="domain" description="AAA+ ATPase" evidence="4">
    <location>
        <begin position="140"/>
        <end position="316"/>
    </location>
</feature>
<keyword evidence="2" id="KW-0547">Nucleotide-binding</keyword>
<evidence type="ECO:0000256" key="1">
    <source>
        <dbReference type="ARBA" id="ARBA00010378"/>
    </source>
</evidence>
<dbReference type="Pfam" id="PF17866">
    <property type="entry name" value="AAA_lid_6"/>
    <property type="match status" value="1"/>
</dbReference>
<comment type="caution">
    <text evidence="5">The sequence shown here is derived from an EMBL/GenBank/DDBJ whole genome shotgun (WGS) entry which is preliminary data.</text>
</comment>
<dbReference type="PANTHER" id="PTHR43392:SF2">
    <property type="entry name" value="AAA-TYPE ATPASE FAMILY PROTEIN _ ANKYRIN REPEAT FAMILY PROTEIN"/>
    <property type="match status" value="1"/>
</dbReference>
<dbReference type="Proteomes" id="UP001589836">
    <property type="component" value="Unassembled WGS sequence"/>
</dbReference>
<dbReference type="Gene3D" id="1.10.8.60">
    <property type="match status" value="1"/>
</dbReference>
<evidence type="ECO:0000313" key="5">
    <source>
        <dbReference type="EMBL" id="MFC0525896.1"/>
    </source>
</evidence>
<dbReference type="InterPro" id="IPR041627">
    <property type="entry name" value="AAA_lid_6"/>
</dbReference>
<dbReference type="Pfam" id="PF00004">
    <property type="entry name" value="AAA"/>
    <property type="match status" value="1"/>
</dbReference>
<dbReference type="SUPFAM" id="SSF52540">
    <property type="entry name" value="P-loop containing nucleoside triphosphate hydrolases"/>
    <property type="match status" value="1"/>
</dbReference>
<evidence type="ECO:0000256" key="2">
    <source>
        <dbReference type="ARBA" id="ARBA00022741"/>
    </source>
</evidence>
<protein>
    <submittedName>
        <fullName evidence="5">AAA family ATPase</fullName>
    </submittedName>
</protein>
<dbReference type="PRINTS" id="PR00819">
    <property type="entry name" value="CBXCFQXSUPER"/>
</dbReference>
<gene>
    <name evidence="5" type="ORF">ACFFGV_20165</name>
</gene>
<evidence type="ECO:0000259" key="4">
    <source>
        <dbReference type="SMART" id="SM00382"/>
    </source>
</evidence>
<keyword evidence="3" id="KW-0067">ATP-binding</keyword>
<name>A0ABV6LU07_9BACI</name>
<dbReference type="Gene3D" id="3.40.50.300">
    <property type="entry name" value="P-loop containing nucleotide triphosphate hydrolases"/>
    <property type="match status" value="1"/>
</dbReference>
<dbReference type="InterPro" id="IPR027417">
    <property type="entry name" value="P-loop_NTPase"/>
</dbReference>
<dbReference type="RefSeq" id="WP_377351698.1">
    <property type="nucleotide sequence ID" value="NZ_JBHLTP010000023.1"/>
</dbReference>
<dbReference type="InterPro" id="IPR003593">
    <property type="entry name" value="AAA+_ATPase"/>
</dbReference>